<dbReference type="AlphaFoldDB" id="A0A1J1HYH5"/>
<accession>A0A1J1HYH5</accession>
<reference evidence="1 2" key="1">
    <citation type="submission" date="2015-04" db="EMBL/GenBank/DDBJ databases">
        <authorList>
            <person name="Syromyatnikov M.Y."/>
            <person name="Popov V.N."/>
        </authorList>
    </citation>
    <scope>NUCLEOTIDE SEQUENCE [LARGE SCALE GENOMIC DNA]</scope>
</reference>
<gene>
    <name evidence="1" type="ORF">CLUMA_CG006630</name>
</gene>
<name>A0A1J1HYH5_9DIPT</name>
<organism evidence="1 2">
    <name type="scientific">Clunio marinus</name>
    <dbReference type="NCBI Taxonomy" id="568069"/>
    <lineage>
        <taxon>Eukaryota</taxon>
        <taxon>Metazoa</taxon>
        <taxon>Ecdysozoa</taxon>
        <taxon>Arthropoda</taxon>
        <taxon>Hexapoda</taxon>
        <taxon>Insecta</taxon>
        <taxon>Pterygota</taxon>
        <taxon>Neoptera</taxon>
        <taxon>Endopterygota</taxon>
        <taxon>Diptera</taxon>
        <taxon>Nematocera</taxon>
        <taxon>Chironomoidea</taxon>
        <taxon>Chironomidae</taxon>
        <taxon>Clunio</taxon>
    </lineage>
</organism>
<sequence length="105" mass="12260">MGINLDIKIIFEDKLGDVTHTLTTHYHNNIKSLVCGLSGYYQNIFLASECHVIQHFLFLIHQESRKHSECKKEELSKEKRNKMFVKMRFCIIIQIDPAPKAEANK</sequence>
<keyword evidence="2" id="KW-1185">Reference proteome</keyword>
<evidence type="ECO:0000313" key="2">
    <source>
        <dbReference type="Proteomes" id="UP000183832"/>
    </source>
</evidence>
<proteinExistence type="predicted"/>
<protein>
    <submittedName>
        <fullName evidence="1">CLUMA_CG006630, isoform A</fullName>
    </submittedName>
</protein>
<dbReference type="EMBL" id="CVRI01000036">
    <property type="protein sequence ID" value="CRK93143.1"/>
    <property type="molecule type" value="Genomic_DNA"/>
</dbReference>
<evidence type="ECO:0000313" key="1">
    <source>
        <dbReference type="EMBL" id="CRK93143.1"/>
    </source>
</evidence>
<dbReference type="Proteomes" id="UP000183832">
    <property type="component" value="Unassembled WGS sequence"/>
</dbReference>